<feature type="compositionally biased region" description="Basic and acidic residues" evidence="1">
    <location>
        <begin position="21"/>
        <end position="32"/>
    </location>
</feature>
<protein>
    <submittedName>
        <fullName evidence="2">Uncharacterized protein</fullName>
    </submittedName>
</protein>
<evidence type="ECO:0000256" key="1">
    <source>
        <dbReference type="SAM" id="MobiDB-lite"/>
    </source>
</evidence>
<name>A0A8S9KJJ2_BRACR</name>
<gene>
    <name evidence="2" type="ORF">F2Q70_00042291</name>
</gene>
<accession>A0A8S9KJJ2</accession>
<organism evidence="2">
    <name type="scientific">Brassica cretica</name>
    <name type="common">Mustard</name>
    <dbReference type="NCBI Taxonomy" id="69181"/>
    <lineage>
        <taxon>Eukaryota</taxon>
        <taxon>Viridiplantae</taxon>
        <taxon>Streptophyta</taxon>
        <taxon>Embryophyta</taxon>
        <taxon>Tracheophyta</taxon>
        <taxon>Spermatophyta</taxon>
        <taxon>Magnoliopsida</taxon>
        <taxon>eudicotyledons</taxon>
        <taxon>Gunneridae</taxon>
        <taxon>Pentapetalae</taxon>
        <taxon>rosids</taxon>
        <taxon>malvids</taxon>
        <taxon>Brassicales</taxon>
        <taxon>Brassicaceae</taxon>
        <taxon>Brassiceae</taxon>
        <taxon>Brassica</taxon>
    </lineage>
</organism>
<evidence type="ECO:0000313" key="2">
    <source>
        <dbReference type="EMBL" id="KAF2594101.1"/>
    </source>
</evidence>
<sequence>MTNSDKMNCIKNYGRSGLSSKNDDVRVNDDIRSSSPSSRRRSCYDSVTNRSSENRREKESYLGEDRDGEGGELAVIGTAEESDYRWCISEVVFTHFLR</sequence>
<comment type="caution">
    <text evidence="2">The sequence shown here is derived from an EMBL/GenBank/DDBJ whole genome shotgun (WGS) entry which is preliminary data.</text>
</comment>
<reference evidence="2" key="1">
    <citation type="submission" date="2019-12" db="EMBL/GenBank/DDBJ databases">
        <title>Genome sequencing and annotation of Brassica cretica.</title>
        <authorList>
            <person name="Studholme D.J."/>
            <person name="Sarris P.F."/>
        </authorList>
    </citation>
    <scope>NUCLEOTIDE SEQUENCE</scope>
    <source>
        <strain evidence="2">PFS-102/07</strain>
        <tissue evidence="2">Leaf</tissue>
    </source>
</reference>
<feature type="compositionally biased region" description="Basic and acidic residues" evidence="1">
    <location>
        <begin position="52"/>
        <end position="69"/>
    </location>
</feature>
<dbReference type="AlphaFoldDB" id="A0A8S9KJJ2"/>
<dbReference type="EMBL" id="QGKY02000164">
    <property type="protein sequence ID" value="KAF2594101.1"/>
    <property type="molecule type" value="Genomic_DNA"/>
</dbReference>
<proteinExistence type="predicted"/>
<feature type="region of interest" description="Disordered" evidence="1">
    <location>
        <begin position="12"/>
        <end position="70"/>
    </location>
</feature>